<reference evidence="10" key="1">
    <citation type="submission" date="2016-10" db="EMBL/GenBank/DDBJ databases">
        <authorList>
            <person name="Varghese N."/>
            <person name="Submissions S."/>
        </authorList>
    </citation>
    <scope>NUCLEOTIDE SEQUENCE [LARGE SCALE GENOMIC DNA]</scope>
    <source>
        <strain evidence="10">DSM 27981</strain>
    </source>
</reference>
<evidence type="ECO:0000313" key="9">
    <source>
        <dbReference type="EMBL" id="SFF29282.1"/>
    </source>
</evidence>
<feature type="domain" description="FlgD Tudor-like" evidence="8">
    <location>
        <begin position="86"/>
        <end position="217"/>
    </location>
</feature>
<evidence type="ECO:0000256" key="1">
    <source>
        <dbReference type="ARBA" id="ARBA00010577"/>
    </source>
</evidence>
<accession>A0A1I2HHV9</accession>
<dbReference type="Proteomes" id="UP000199119">
    <property type="component" value="Unassembled WGS sequence"/>
</dbReference>
<keyword evidence="9" id="KW-0969">Cilium</keyword>
<gene>
    <name evidence="9" type="ORF">SAMN04489711_12348</name>
</gene>
<keyword evidence="3 5" id="KW-1005">Bacterial flagellum biogenesis</keyword>
<dbReference type="InterPro" id="IPR025963">
    <property type="entry name" value="FLgD_Tudor"/>
</dbReference>
<evidence type="ECO:0000259" key="8">
    <source>
        <dbReference type="Pfam" id="PF13861"/>
    </source>
</evidence>
<dbReference type="Pfam" id="PF13861">
    <property type="entry name" value="FLgD_tudor"/>
    <property type="match status" value="1"/>
</dbReference>
<dbReference type="InterPro" id="IPR005648">
    <property type="entry name" value="FlgD"/>
</dbReference>
<evidence type="ECO:0000256" key="3">
    <source>
        <dbReference type="ARBA" id="ARBA00022795"/>
    </source>
</evidence>
<evidence type="ECO:0000256" key="2">
    <source>
        <dbReference type="ARBA" id="ARBA00016013"/>
    </source>
</evidence>
<dbReference type="Gene3D" id="2.60.40.4070">
    <property type="match status" value="1"/>
</dbReference>
<feature type="region of interest" description="Disordered" evidence="6">
    <location>
        <begin position="1"/>
        <end position="26"/>
    </location>
</feature>
<dbReference type="InterPro" id="IPR025965">
    <property type="entry name" value="FlgD/Vpr_Ig-like"/>
</dbReference>
<comment type="similarity">
    <text evidence="1 5">Belongs to the FlgD family.</text>
</comment>
<comment type="function">
    <text evidence="4 5">Required for flagellar hook formation. May act as a scaffolding protein.</text>
</comment>
<organism evidence="9 10">
    <name type="scientific">Paracidovorax wautersii</name>
    <dbReference type="NCBI Taxonomy" id="1177982"/>
    <lineage>
        <taxon>Bacteria</taxon>
        <taxon>Pseudomonadati</taxon>
        <taxon>Pseudomonadota</taxon>
        <taxon>Betaproteobacteria</taxon>
        <taxon>Burkholderiales</taxon>
        <taxon>Comamonadaceae</taxon>
        <taxon>Paracidovorax</taxon>
    </lineage>
</organism>
<dbReference type="EMBL" id="FONX01000023">
    <property type="protein sequence ID" value="SFF29282.1"/>
    <property type="molecule type" value="Genomic_DNA"/>
</dbReference>
<feature type="compositionally biased region" description="Polar residues" evidence="6">
    <location>
        <begin position="7"/>
        <end position="26"/>
    </location>
</feature>
<evidence type="ECO:0000256" key="5">
    <source>
        <dbReference type="RuleBase" id="RU362076"/>
    </source>
</evidence>
<keyword evidence="10" id="KW-1185">Reference proteome</keyword>
<name>A0A1I2HHV9_9BURK</name>
<dbReference type="Gene3D" id="2.30.30.910">
    <property type="match status" value="1"/>
</dbReference>
<protein>
    <recommendedName>
        <fullName evidence="2 5">Basal-body rod modification protein FlgD</fullName>
    </recommendedName>
</protein>
<keyword evidence="9" id="KW-0966">Cell projection</keyword>
<dbReference type="Pfam" id="PF13860">
    <property type="entry name" value="FlgD_ig"/>
    <property type="match status" value="1"/>
</dbReference>
<dbReference type="GO" id="GO:0044781">
    <property type="term" value="P:bacterial-type flagellum organization"/>
    <property type="evidence" value="ECO:0007669"/>
    <property type="project" value="UniProtKB-UniRule"/>
</dbReference>
<sequence length="220" mass="22695">MILPAVGSSTATTTVNSGSSANSTTDPAAMQDRFLKLLVAQLNNQDPMNPLDNAQMTSQMAQINTVSGIQTLNQTMQSMAAQFATMQTLQGTQMIGRSVLAEGNKLSTSSGVSKGQFELSSAAADTRVEIVSPGGVVVGTVEMGAQDKGRQSFQWDSSKYAGDVSTLTFRVAASATDGTAVQATALQSAKVTGTGSNNGALTLTLDTGDTVAYDQIRAVL</sequence>
<dbReference type="Pfam" id="PF03963">
    <property type="entry name" value="FlgD"/>
    <property type="match status" value="1"/>
</dbReference>
<feature type="domain" description="FlgD/Vpr Ig-like" evidence="7">
    <location>
        <begin position="103"/>
        <end position="176"/>
    </location>
</feature>
<dbReference type="STRING" id="1177982.SAMN04489711_12348"/>
<keyword evidence="9" id="KW-0282">Flagellum</keyword>
<dbReference type="OrthoDB" id="9785233at2"/>
<evidence type="ECO:0000313" key="10">
    <source>
        <dbReference type="Proteomes" id="UP000199119"/>
    </source>
</evidence>
<proteinExistence type="inferred from homology"/>
<dbReference type="AlphaFoldDB" id="A0A1I2HHV9"/>
<evidence type="ECO:0000259" key="7">
    <source>
        <dbReference type="Pfam" id="PF13860"/>
    </source>
</evidence>
<evidence type="ECO:0000256" key="4">
    <source>
        <dbReference type="ARBA" id="ARBA00024746"/>
    </source>
</evidence>
<dbReference type="RefSeq" id="WP_092942103.1">
    <property type="nucleotide sequence ID" value="NZ_FONX01000023.1"/>
</dbReference>
<evidence type="ECO:0000256" key="6">
    <source>
        <dbReference type="SAM" id="MobiDB-lite"/>
    </source>
</evidence>